<proteinExistence type="inferred from homology"/>
<dbReference type="NCBIfam" id="NF004320">
    <property type="entry name" value="PRK05715.1-2"/>
    <property type="match status" value="1"/>
</dbReference>
<evidence type="ECO:0000256" key="8">
    <source>
        <dbReference type="ARBA" id="ARBA00022989"/>
    </source>
</evidence>
<gene>
    <name evidence="10" type="primary">nuoK</name>
    <name evidence="11" type="ordered locus">Cabther_A2034</name>
</gene>
<reference evidence="11 12" key="1">
    <citation type="journal article" date="2012" name="Environ. Microbiol.">
        <title>Complete genome of Candidatus Chloracidobacterium thermophilum, a chlorophyll-based photoheterotroph belonging to the phylum Acidobacteria.</title>
        <authorList>
            <person name="Garcia Costas A.M."/>
            <person name="Liu Z."/>
            <person name="Tomsho L.P."/>
            <person name="Schuster S.C."/>
            <person name="Ward D.M."/>
            <person name="Bryant D.A."/>
        </authorList>
    </citation>
    <scope>NUCLEOTIDE SEQUENCE [LARGE SCALE GENOMIC DNA]</scope>
    <source>
        <strain evidence="11 12">B</strain>
    </source>
</reference>
<dbReference type="EC" id="7.1.1.-" evidence="10"/>
<comment type="similarity">
    <text evidence="3 10">Belongs to the complex I subunit 4L family.</text>
</comment>
<evidence type="ECO:0000256" key="2">
    <source>
        <dbReference type="ARBA" id="ARBA00004141"/>
    </source>
</evidence>
<organism evidence="11 12">
    <name type="scientific">Chloracidobacterium thermophilum (strain B)</name>
    <dbReference type="NCBI Taxonomy" id="981222"/>
    <lineage>
        <taxon>Bacteria</taxon>
        <taxon>Pseudomonadati</taxon>
        <taxon>Acidobacteriota</taxon>
        <taxon>Terriglobia</taxon>
        <taxon>Terriglobales</taxon>
        <taxon>Acidobacteriaceae</taxon>
        <taxon>Chloracidobacterium</taxon>
    </lineage>
</organism>
<comment type="catalytic activity">
    <reaction evidence="10">
        <text>a quinone + NADH + 5 H(+)(in) = a quinol + NAD(+) + 4 H(+)(out)</text>
        <dbReference type="Rhea" id="RHEA:57888"/>
        <dbReference type="ChEBI" id="CHEBI:15378"/>
        <dbReference type="ChEBI" id="CHEBI:24646"/>
        <dbReference type="ChEBI" id="CHEBI:57540"/>
        <dbReference type="ChEBI" id="CHEBI:57945"/>
        <dbReference type="ChEBI" id="CHEBI:132124"/>
    </reaction>
</comment>
<dbReference type="Proteomes" id="UP000006791">
    <property type="component" value="Chromosome 1"/>
</dbReference>
<comment type="subcellular location">
    <subcellularLocation>
        <location evidence="10">Cell membrane</location>
        <topology evidence="10">Multi-pass membrane protein</topology>
    </subcellularLocation>
    <subcellularLocation>
        <location evidence="2">Membrane</location>
        <topology evidence="2">Multi-pass membrane protein</topology>
    </subcellularLocation>
</comment>
<dbReference type="GO" id="GO:0050136">
    <property type="term" value="F:NADH dehydrogenase (quinone) (non-electrogenic) activity"/>
    <property type="evidence" value="ECO:0007669"/>
    <property type="project" value="UniProtKB-UniRule"/>
</dbReference>
<dbReference type="NCBIfam" id="NF004323">
    <property type="entry name" value="PRK05715.1-5"/>
    <property type="match status" value="1"/>
</dbReference>
<dbReference type="FunFam" id="1.10.287.3510:FF:000001">
    <property type="entry name" value="NADH-quinone oxidoreductase subunit K"/>
    <property type="match status" value="1"/>
</dbReference>
<keyword evidence="10" id="KW-0520">NAD</keyword>
<dbReference type="InterPro" id="IPR039428">
    <property type="entry name" value="NUOK/Mnh_C1-like"/>
</dbReference>
<evidence type="ECO:0000256" key="9">
    <source>
        <dbReference type="ARBA" id="ARBA00023136"/>
    </source>
</evidence>
<feature type="transmembrane region" description="Helical" evidence="10">
    <location>
        <begin position="95"/>
        <end position="120"/>
    </location>
</feature>
<dbReference type="GO" id="GO:0005886">
    <property type="term" value="C:plasma membrane"/>
    <property type="evidence" value="ECO:0007669"/>
    <property type="project" value="UniProtKB-SubCell"/>
</dbReference>
<dbReference type="STRING" id="981222.Cabther_A2034"/>
<evidence type="ECO:0000313" key="12">
    <source>
        <dbReference type="Proteomes" id="UP000006791"/>
    </source>
</evidence>
<evidence type="ECO:0000256" key="10">
    <source>
        <dbReference type="HAMAP-Rule" id="MF_01456"/>
    </source>
</evidence>
<evidence type="ECO:0000256" key="3">
    <source>
        <dbReference type="ARBA" id="ARBA00010519"/>
    </source>
</evidence>
<keyword evidence="9 10" id="KW-0472">Membrane</keyword>
<dbReference type="KEGG" id="ctm:Cabther_A2034"/>
<evidence type="ECO:0000256" key="7">
    <source>
        <dbReference type="ARBA" id="ARBA00022967"/>
    </source>
</evidence>
<keyword evidence="5 10" id="KW-0812">Transmembrane</keyword>
<keyword evidence="12" id="KW-1185">Reference proteome</keyword>
<comment type="function">
    <text evidence="1 10">NDH-1 shuttles electrons from NADH, via FMN and iron-sulfur (Fe-S) centers, to quinones in the respiratory chain. The immediate electron acceptor for the enzyme in this species is believed to be ubiquinone. Couples the redox reaction to proton translocation (for every two electrons transferred, four hydrogen ions are translocated across the cytoplasmic membrane), and thus conserves the redox energy in a proton gradient.</text>
</comment>
<keyword evidence="10" id="KW-1003">Cell membrane</keyword>
<feature type="transmembrane region" description="Helical" evidence="10">
    <location>
        <begin position="61"/>
        <end position="83"/>
    </location>
</feature>
<protein>
    <recommendedName>
        <fullName evidence="10">NADH-quinone oxidoreductase subunit K</fullName>
        <ecNumber evidence="10">7.1.1.-</ecNumber>
    </recommendedName>
    <alternativeName>
        <fullName evidence="10">NADH dehydrogenase I subunit K</fullName>
    </alternativeName>
    <alternativeName>
        <fullName evidence="10">NDH-1 subunit K</fullName>
    </alternativeName>
</protein>
<dbReference type="Gene3D" id="1.10.287.3510">
    <property type="match status" value="1"/>
</dbReference>
<keyword evidence="8 10" id="KW-1133">Transmembrane helix</keyword>
<dbReference type="GO" id="GO:0030964">
    <property type="term" value="C:NADH dehydrogenase complex"/>
    <property type="evidence" value="ECO:0007669"/>
    <property type="project" value="TreeGrafter"/>
</dbReference>
<accession>G2LJ11</accession>
<name>G2LJ11_CHLTF</name>
<dbReference type="HAMAP" id="MF_01456">
    <property type="entry name" value="NDH1_NuoK"/>
    <property type="match status" value="1"/>
</dbReference>
<feature type="transmembrane region" description="Helical" evidence="10">
    <location>
        <begin position="35"/>
        <end position="54"/>
    </location>
</feature>
<dbReference type="NCBIfam" id="NF004321">
    <property type="entry name" value="PRK05715.1-3"/>
    <property type="match status" value="1"/>
</dbReference>
<evidence type="ECO:0000256" key="6">
    <source>
        <dbReference type="ARBA" id="ARBA00022719"/>
    </source>
</evidence>
<keyword evidence="10" id="KW-0830">Ubiquinone</keyword>
<keyword evidence="7 10" id="KW-1278">Translocase</keyword>
<evidence type="ECO:0000256" key="5">
    <source>
        <dbReference type="ARBA" id="ARBA00022692"/>
    </source>
</evidence>
<dbReference type="EMBL" id="CP002514">
    <property type="protein sequence ID" value="AEP12779.1"/>
    <property type="molecule type" value="Genomic_DNA"/>
</dbReference>
<keyword evidence="6 10" id="KW-0874">Quinone</keyword>
<evidence type="ECO:0000256" key="4">
    <source>
        <dbReference type="ARBA" id="ARBA00022448"/>
    </source>
</evidence>
<dbReference type="AlphaFoldDB" id="G2LJ11"/>
<evidence type="ECO:0000256" key="1">
    <source>
        <dbReference type="ARBA" id="ARBA00002378"/>
    </source>
</evidence>
<sequence>MMTFLALAAGWVAQQASEASFMERYLQGLKEVDTSKFLVLSAIIFSIGIGGVLIRRNIIVIFMSVELMLSAANLNFIAFARYWQTQGSLYAYNGHVMTIFVIVVAAAEAALGLGLLLALYRNRETVAADEINLLKW</sequence>
<evidence type="ECO:0000313" key="11">
    <source>
        <dbReference type="EMBL" id="AEP12779.1"/>
    </source>
</evidence>
<dbReference type="PANTHER" id="PTHR11434:SF16">
    <property type="entry name" value="NADH-UBIQUINONE OXIDOREDUCTASE CHAIN 4L"/>
    <property type="match status" value="1"/>
</dbReference>
<dbReference type="HOGENOM" id="CLU_144724_0_0_0"/>
<dbReference type="Pfam" id="PF00420">
    <property type="entry name" value="Oxidored_q2"/>
    <property type="match status" value="1"/>
</dbReference>
<keyword evidence="4 10" id="KW-0813">Transport</keyword>
<dbReference type="InterPro" id="IPR001133">
    <property type="entry name" value="NADH_UbQ_OxRdtase_chain4L/K"/>
</dbReference>
<dbReference type="GO" id="GO:0042773">
    <property type="term" value="P:ATP synthesis coupled electron transport"/>
    <property type="evidence" value="ECO:0007669"/>
    <property type="project" value="InterPro"/>
</dbReference>
<comment type="subunit">
    <text evidence="10">NDH-1 is composed of 14 different subunits. Subunits NuoA, H, J, K, L, M, N constitute the membrane sector of the complex.</text>
</comment>
<keyword evidence="11" id="KW-0560">Oxidoreductase</keyword>
<dbReference type="RefSeq" id="WP_014100516.1">
    <property type="nucleotide sequence ID" value="NC_016024.1"/>
</dbReference>
<dbReference type="PANTHER" id="PTHR11434">
    <property type="entry name" value="NADH-UBIQUINONE OXIDOREDUCTASE SUBUNIT ND4L"/>
    <property type="match status" value="1"/>
</dbReference>
<dbReference type="GO" id="GO:0048038">
    <property type="term" value="F:quinone binding"/>
    <property type="evidence" value="ECO:0007669"/>
    <property type="project" value="UniProtKB-KW"/>
</dbReference>